<protein>
    <submittedName>
        <fullName evidence="1">Uncharacterized protein</fullName>
    </submittedName>
</protein>
<dbReference type="EMBL" id="QRGA01000025">
    <property type="protein sequence ID" value="RDU94900.1"/>
    <property type="molecule type" value="Genomic_DNA"/>
</dbReference>
<name>A0A3D8JPU3_9BURK</name>
<comment type="caution">
    <text evidence="1">The sequence shown here is derived from an EMBL/GenBank/DDBJ whole genome shotgun (WGS) entry which is preliminary data.</text>
</comment>
<reference evidence="1 2" key="1">
    <citation type="submission" date="2018-08" db="EMBL/GenBank/DDBJ databases">
        <title>Paraburkholderia sp. DHOM06 isolated from forest soil.</title>
        <authorList>
            <person name="Gao Z.-H."/>
            <person name="Qiu L.-H."/>
        </authorList>
    </citation>
    <scope>NUCLEOTIDE SEQUENCE [LARGE SCALE GENOMIC DNA]</scope>
    <source>
        <strain evidence="1 2">DHOM06</strain>
    </source>
</reference>
<dbReference type="AlphaFoldDB" id="A0A3D8JPU3"/>
<gene>
    <name evidence="1" type="ORF">DWV00_31650</name>
</gene>
<organism evidence="1 2">
    <name type="scientific">Trinickia dinghuensis</name>
    <dbReference type="NCBI Taxonomy" id="2291023"/>
    <lineage>
        <taxon>Bacteria</taxon>
        <taxon>Pseudomonadati</taxon>
        <taxon>Pseudomonadota</taxon>
        <taxon>Betaproteobacteria</taxon>
        <taxon>Burkholderiales</taxon>
        <taxon>Burkholderiaceae</taxon>
        <taxon>Trinickia</taxon>
    </lineage>
</organism>
<sequence>MQVKFAYAASSISRGGEASIGVAARAVAASANQTAAIVTFGQTVRSAARPASFCQDKENNMQAASRFCEHARPARSQRFVPRRTAVPASVPTRSGRVRSSARRYGGTFSAGVLPAAQAAFEIGATILAGGVRAGKGMPSPHDSRRHRVGLPAGSIPAGRHQDADLAQHGEARVRTPITRHDFKDGVRAVLDVVKV</sequence>
<evidence type="ECO:0000313" key="1">
    <source>
        <dbReference type="EMBL" id="RDU94900.1"/>
    </source>
</evidence>
<proteinExistence type="predicted"/>
<dbReference type="Proteomes" id="UP000256838">
    <property type="component" value="Unassembled WGS sequence"/>
</dbReference>
<keyword evidence="2" id="KW-1185">Reference proteome</keyword>
<evidence type="ECO:0000313" key="2">
    <source>
        <dbReference type="Proteomes" id="UP000256838"/>
    </source>
</evidence>
<accession>A0A3D8JPU3</accession>